<dbReference type="Proteomes" id="UP000054683">
    <property type="component" value="Unassembled WGS sequence"/>
</dbReference>
<reference evidence="1 2" key="1">
    <citation type="submission" date="2016-01" db="EMBL/GenBank/DDBJ databases">
        <authorList>
            <person name="Oliw E.H."/>
        </authorList>
    </citation>
    <scope>NUCLEOTIDE SEQUENCE [LARGE SCALE GENOMIC DNA]</scope>
    <source>
        <strain evidence="1">LMG 27134</strain>
    </source>
</reference>
<dbReference type="OrthoDB" id="9884725at2"/>
<dbReference type="RefSeq" id="WP_062093031.1">
    <property type="nucleotide sequence ID" value="NZ_FCOK02000138.1"/>
</dbReference>
<accession>A0A158JYS9</accession>
<name>A0A158JYS9_9BURK</name>
<organism evidence="1 2">
    <name type="scientific">Caballeronia udeis</name>
    <dbReference type="NCBI Taxonomy" id="1232866"/>
    <lineage>
        <taxon>Bacteria</taxon>
        <taxon>Pseudomonadati</taxon>
        <taxon>Pseudomonadota</taxon>
        <taxon>Betaproteobacteria</taxon>
        <taxon>Burkholderiales</taxon>
        <taxon>Burkholderiaceae</taxon>
        <taxon>Caballeronia</taxon>
    </lineage>
</organism>
<sequence length="81" mass="9131">MKNSFVHKGFTVSMNAARNDIDPERVRFDVSVVIEDISTGQFLLNETRPVEALDKEQMTAERALNHCAREARNLIDGGRKA</sequence>
<evidence type="ECO:0000313" key="2">
    <source>
        <dbReference type="Proteomes" id="UP000054683"/>
    </source>
</evidence>
<gene>
    <name evidence="1" type="ORF">AWB69_09039</name>
</gene>
<protein>
    <submittedName>
        <fullName evidence="1">Uncharacterized protein</fullName>
    </submittedName>
</protein>
<dbReference type="EMBL" id="FCOK02000138">
    <property type="protein sequence ID" value="SAL73613.1"/>
    <property type="molecule type" value="Genomic_DNA"/>
</dbReference>
<proteinExistence type="predicted"/>
<evidence type="ECO:0000313" key="1">
    <source>
        <dbReference type="EMBL" id="SAL73613.1"/>
    </source>
</evidence>
<dbReference type="AlphaFoldDB" id="A0A158JYS9"/>